<reference evidence="2" key="1">
    <citation type="submission" date="2025-08" db="UniProtKB">
        <authorList>
            <consortium name="RefSeq"/>
        </authorList>
    </citation>
    <scope>IDENTIFICATION</scope>
    <source>
        <tissue evidence="2">Gonads</tissue>
    </source>
</reference>
<dbReference type="PANTHER" id="PTHR35842:SF1">
    <property type="entry name" value="SI:CH211-67E16.11"/>
    <property type="match status" value="1"/>
</dbReference>
<dbReference type="PANTHER" id="PTHR35842">
    <property type="entry name" value="SI:CH211-67E16.11"/>
    <property type="match status" value="1"/>
</dbReference>
<dbReference type="OrthoDB" id="6132489at2759"/>
<feature type="non-terminal residue" evidence="2">
    <location>
        <position position="1"/>
    </location>
</feature>
<dbReference type="InParanoid" id="A0A1S3K6J4"/>
<evidence type="ECO:0000313" key="2">
    <source>
        <dbReference type="RefSeq" id="XP_013417876.1"/>
    </source>
</evidence>
<evidence type="ECO:0000313" key="1">
    <source>
        <dbReference type="Proteomes" id="UP000085678"/>
    </source>
</evidence>
<dbReference type="AlphaFoldDB" id="A0A1S3K6J4"/>
<protein>
    <submittedName>
        <fullName evidence="2">Uncharacterized protein LOC106178982</fullName>
    </submittedName>
</protein>
<organism evidence="1 2">
    <name type="scientific">Lingula anatina</name>
    <name type="common">Brachiopod</name>
    <name type="synonym">Lingula unguis</name>
    <dbReference type="NCBI Taxonomy" id="7574"/>
    <lineage>
        <taxon>Eukaryota</taxon>
        <taxon>Metazoa</taxon>
        <taxon>Spiralia</taxon>
        <taxon>Lophotrochozoa</taxon>
        <taxon>Brachiopoda</taxon>
        <taxon>Linguliformea</taxon>
        <taxon>Lingulata</taxon>
        <taxon>Lingulida</taxon>
        <taxon>Linguloidea</taxon>
        <taxon>Lingulidae</taxon>
        <taxon>Lingula</taxon>
    </lineage>
</organism>
<name>A0A1S3K6J4_LINAN</name>
<dbReference type="KEGG" id="lak:106178982"/>
<gene>
    <name evidence="2" type="primary">LOC106178982</name>
</gene>
<dbReference type="GeneID" id="106178982"/>
<proteinExistence type="predicted"/>
<accession>A0A1S3K6J4</accession>
<keyword evidence="1" id="KW-1185">Reference proteome</keyword>
<sequence length="228" mass="26278">PGDDEPHEVFPAAMKLAMRFHMRKLCENPHCVDSLVLYMNSPTKNDGTSLLWDIDQDGKSEESERYRIEELLSDLRSCAARQVHVIVDQSYAGELARAFRRSREHRNVVVYASGKDGEYSYGNEYTQHWVDYPHTHRCTHHVHEEARIHVLHSTPEIAEPDGTSRTTIFGAPCDVIPPFTEKELRRNYWGCQNLPTAIWFRQVSSRSSDIGLILDVPRYKSDSSMPYT</sequence>
<dbReference type="Proteomes" id="UP000085678">
    <property type="component" value="Unplaced"/>
</dbReference>
<dbReference type="RefSeq" id="XP_013417876.1">
    <property type="nucleotide sequence ID" value="XM_013562422.1"/>
</dbReference>